<feature type="active site" description="Proton acceptor" evidence="3">
    <location>
        <position position="223"/>
    </location>
</feature>
<organism evidence="6">
    <name type="scientific">Cacopsylla melanoneura</name>
    <dbReference type="NCBI Taxonomy" id="428564"/>
    <lineage>
        <taxon>Eukaryota</taxon>
        <taxon>Metazoa</taxon>
        <taxon>Ecdysozoa</taxon>
        <taxon>Arthropoda</taxon>
        <taxon>Hexapoda</taxon>
        <taxon>Insecta</taxon>
        <taxon>Pterygota</taxon>
        <taxon>Neoptera</taxon>
        <taxon>Paraneoptera</taxon>
        <taxon>Hemiptera</taxon>
        <taxon>Sternorrhyncha</taxon>
        <taxon>Psylloidea</taxon>
        <taxon>Psyllidae</taxon>
        <taxon>Psyllinae</taxon>
        <taxon>Cacopsylla</taxon>
    </lineage>
</organism>
<dbReference type="PANTHER" id="PTHR11085:SF10">
    <property type="entry name" value="NAD-DEPENDENT PROTEIN DEACYLASE SIRTUIN-5, MITOCHONDRIAL-RELATED"/>
    <property type="match status" value="1"/>
</dbReference>
<dbReference type="InterPro" id="IPR029035">
    <property type="entry name" value="DHS-like_NAD/FAD-binding_dom"/>
</dbReference>
<keyword evidence="3" id="KW-0862">Zinc</keyword>
<feature type="signal peptide" evidence="4">
    <location>
        <begin position="1"/>
        <end position="19"/>
    </location>
</feature>
<dbReference type="GO" id="GO:0070403">
    <property type="term" value="F:NAD+ binding"/>
    <property type="evidence" value="ECO:0007669"/>
    <property type="project" value="InterPro"/>
</dbReference>
<evidence type="ECO:0000256" key="4">
    <source>
        <dbReference type="SAM" id="SignalP"/>
    </source>
</evidence>
<evidence type="ECO:0000259" key="5">
    <source>
        <dbReference type="PROSITE" id="PS50305"/>
    </source>
</evidence>
<dbReference type="GO" id="GO:0046872">
    <property type="term" value="F:metal ion binding"/>
    <property type="evidence" value="ECO:0007669"/>
    <property type="project" value="UniProtKB-KW"/>
</dbReference>
<evidence type="ECO:0000256" key="1">
    <source>
        <dbReference type="ARBA" id="ARBA00022679"/>
    </source>
</evidence>
<feature type="chain" id="PRO_5033671395" evidence="4">
    <location>
        <begin position="20"/>
        <end position="390"/>
    </location>
</feature>
<feature type="binding site" evidence="3">
    <location>
        <position position="276"/>
    </location>
    <ligand>
        <name>Zn(2+)</name>
        <dbReference type="ChEBI" id="CHEBI:29105"/>
    </ligand>
</feature>
<protein>
    <submittedName>
        <fullName evidence="6">NAD-dependent protein deacylase sirtuin-5A, mitochondrial</fullName>
    </submittedName>
</protein>
<dbReference type="GO" id="GO:0005634">
    <property type="term" value="C:nucleus"/>
    <property type="evidence" value="ECO:0007669"/>
    <property type="project" value="TreeGrafter"/>
</dbReference>
<feature type="binding site" evidence="3">
    <location>
        <position position="281"/>
    </location>
    <ligand>
        <name>Zn(2+)</name>
        <dbReference type="ChEBI" id="CHEBI:29105"/>
    </ligand>
</feature>
<dbReference type="PANTHER" id="PTHR11085">
    <property type="entry name" value="NAD-DEPENDENT PROTEIN DEACYLASE SIRTUIN-5, MITOCHONDRIAL-RELATED"/>
    <property type="match status" value="1"/>
</dbReference>
<reference evidence="6" key="1">
    <citation type="submission" date="2021-05" db="EMBL/GenBank/DDBJ databases">
        <authorList>
            <person name="Alioto T."/>
            <person name="Alioto T."/>
            <person name="Gomez Garrido J."/>
        </authorList>
    </citation>
    <scope>NUCLEOTIDE SEQUENCE</scope>
</reference>
<keyword evidence="3" id="KW-0479">Metal-binding</keyword>
<dbReference type="EMBL" id="HBUF01310634">
    <property type="protein sequence ID" value="CAG6693052.1"/>
    <property type="molecule type" value="Transcribed_RNA"/>
</dbReference>
<evidence type="ECO:0000313" key="6">
    <source>
        <dbReference type="EMBL" id="CAG6693052.1"/>
    </source>
</evidence>
<feature type="binding site" evidence="3">
    <location>
        <position position="231"/>
    </location>
    <ligand>
        <name>Zn(2+)</name>
        <dbReference type="ChEBI" id="CHEBI:29105"/>
    </ligand>
</feature>
<evidence type="ECO:0000256" key="3">
    <source>
        <dbReference type="PROSITE-ProRule" id="PRU00236"/>
    </source>
</evidence>
<dbReference type="Gene3D" id="3.30.1600.10">
    <property type="entry name" value="SIR2/SIRT2 'Small Domain"/>
    <property type="match status" value="1"/>
</dbReference>
<name>A0A8D8TVP4_9HEMI</name>
<keyword evidence="4" id="KW-0732">Signal</keyword>
<keyword evidence="2" id="KW-0520">NAD</keyword>
<feature type="domain" description="Deacetylase sirtuin-type" evidence="5">
    <location>
        <begin position="98"/>
        <end position="381"/>
    </location>
</feature>
<keyword evidence="1" id="KW-0808">Transferase</keyword>
<evidence type="ECO:0000256" key="2">
    <source>
        <dbReference type="ARBA" id="ARBA00023027"/>
    </source>
</evidence>
<dbReference type="Gene3D" id="3.40.50.1220">
    <property type="entry name" value="TPP-binding domain"/>
    <property type="match status" value="1"/>
</dbReference>
<dbReference type="AlphaFoldDB" id="A0A8D8TVP4"/>
<dbReference type="GO" id="GO:0017136">
    <property type="term" value="F:histone deacetylase activity, NAD-dependent"/>
    <property type="evidence" value="ECO:0007669"/>
    <property type="project" value="TreeGrafter"/>
</dbReference>
<proteinExistence type="predicted"/>
<dbReference type="InterPro" id="IPR026591">
    <property type="entry name" value="Sirtuin_cat_small_dom_sf"/>
</dbReference>
<dbReference type="InterPro" id="IPR050134">
    <property type="entry name" value="NAD-dep_sirtuin_deacylases"/>
</dbReference>
<dbReference type="SUPFAM" id="SSF52467">
    <property type="entry name" value="DHS-like NAD/FAD-binding domain"/>
    <property type="match status" value="1"/>
</dbReference>
<feature type="binding site" evidence="3">
    <location>
        <position position="234"/>
    </location>
    <ligand>
        <name>Zn(2+)</name>
        <dbReference type="ChEBI" id="CHEBI:29105"/>
    </ligand>
</feature>
<dbReference type="InterPro" id="IPR003000">
    <property type="entry name" value="Sirtuin"/>
</dbReference>
<sequence>MSRLWTLLTCVCALFPCFSTMLSTTSHPLKAQKAKSNISTTNWIQALGVNISGEWSLHSGDTIDVPPGGQLCAASDKNDPYFGQLFEDLHSTTEYVYKQKLNSNMTQFKELLHKAQRIVVMTGSGISAESGIPTFRGDGGWWRKNHVAHIANIESFKENPGRVWAFYNYRRAQAANNTPNKAHYALARFEEYCLKHNKSFILFTQNVDGYHHAAGSQNVFELHGSLWRTRCTWCEKVEENRKVPIVPVLDEKICDPNASDCWYSDEEIHMTDLPRCSDKKCGGLLRPDIVWFGEQLNPQYVRLANKMCQQAELALVIGSSNMVYPAAAWPEEMAALEIPVAEFNTKTNHETRFFQYYFEGKVTETLHKALDVPEEECVPHPPSHSHPKKH</sequence>
<dbReference type="InterPro" id="IPR026590">
    <property type="entry name" value="Ssirtuin_cat_dom"/>
</dbReference>
<dbReference type="EMBL" id="HBUF01310633">
    <property type="protein sequence ID" value="CAG6693051.1"/>
    <property type="molecule type" value="Transcribed_RNA"/>
</dbReference>
<dbReference type="Pfam" id="PF02146">
    <property type="entry name" value="SIR2"/>
    <property type="match status" value="1"/>
</dbReference>
<dbReference type="PROSITE" id="PS50305">
    <property type="entry name" value="SIRTUIN"/>
    <property type="match status" value="1"/>
</dbReference>
<accession>A0A8D8TVP4</accession>